<dbReference type="Pfam" id="PF00702">
    <property type="entry name" value="Hydrolase"/>
    <property type="match status" value="1"/>
</dbReference>
<keyword evidence="7 10" id="KW-0378">Hydrolase</keyword>
<dbReference type="GO" id="GO:0046872">
    <property type="term" value="F:metal ion binding"/>
    <property type="evidence" value="ECO:0007669"/>
    <property type="project" value="UniProtKB-KW"/>
</dbReference>
<evidence type="ECO:0000313" key="11">
    <source>
        <dbReference type="EMBL" id="KAA0972739.1"/>
    </source>
</evidence>
<sequence>MQGRTPAGQWPKAVLFDLDGTLVDSIPDIHESLNEAIAGDAGREFSVAEVTGFVGQGVQRLVERAYAALGRSLDVATRDAMVSRFLEVYGPRATRLTRLNAGAQATVERLAANGCLLAVVTNKPGSETREILAHFGIADGMNVVVGGDAGPPKKPEPDLLLLACAELNVQPQDALFVGDSENDVAAARAAGMAVVVLAGGYTSLSLEELAADAALQSLGDLPQVIVMLAAARREAAL</sequence>
<dbReference type="UniPathway" id="UPA00865">
    <property type="reaction ID" value="UER00834"/>
</dbReference>
<comment type="similarity">
    <text evidence="4 10">Belongs to the HAD-like hydrolase superfamily. CbbY/CbbZ/Gph/YieH family.</text>
</comment>
<evidence type="ECO:0000256" key="10">
    <source>
        <dbReference type="HAMAP-Rule" id="MF_00495"/>
    </source>
</evidence>
<dbReference type="Gene3D" id="3.40.50.1000">
    <property type="entry name" value="HAD superfamily/HAD-like"/>
    <property type="match status" value="1"/>
</dbReference>
<feature type="active site" description="Nucleophile" evidence="10">
    <location>
        <position position="17"/>
    </location>
</feature>
<dbReference type="Proteomes" id="UP000324738">
    <property type="component" value="Unassembled WGS sequence"/>
</dbReference>
<dbReference type="PANTHER" id="PTHR43434">
    <property type="entry name" value="PHOSPHOGLYCOLATE PHOSPHATASE"/>
    <property type="match status" value="1"/>
</dbReference>
<reference evidence="11 12" key="1">
    <citation type="submission" date="2019-08" db="EMBL/GenBank/DDBJ databases">
        <title>Aureimonas fodiniaquatilis sp. nov., isolated from a coal mine wastewater.</title>
        <authorList>
            <person name="Kim W."/>
        </authorList>
    </citation>
    <scope>NUCLEOTIDE SEQUENCE [LARGE SCALE GENOMIC DNA]</scope>
    <source>
        <strain evidence="11 12">CAU 1482</strain>
    </source>
</reference>
<dbReference type="NCBIfam" id="TIGR01549">
    <property type="entry name" value="HAD-SF-IA-v1"/>
    <property type="match status" value="1"/>
</dbReference>
<protein>
    <recommendedName>
        <fullName evidence="5 10">Phosphoglycolate phosphatase</fullName>
        <shortName evidence="10">PGP</shortName>
        <shortName evidence="10">PGPase</shortName>
        <ecNumber evidence="5 10">3.1.3.18</ecNumber>
    </recommendedName>
</protein>
<dbReference type="InterPro" id="IPR023198">
    <property type="entry name" value="PGP-like_dom2"/>
</dbReference>
<dbReference type="InterPro" id="IPR037512">
    <property type="entry name" value="PGPase_prok"/>
</dbReference>
<keyword evidence="6 10" id="KW-0479">Metal-binding</keyword>
<proteinExistence type="inferred from homology"/>
<dbReference type="OrthoDB" id="9793014at2"/>
<dbReference type="NCBIfam" id="TIGR01449">
    <property type="entry name" value="PGP_bact"/>
    <property type="match status" value="1"/>
</dbReference>
<keyword evidence="12" id="KW-1185">Reference proteome</keyword>
<feature type="binding site" evidence="10">
    <location>
        <position position="17"/>
    </location>
    <ligand>
        <name>Mg(2+)</name>
        <dbReference type="ChEBI" id="CHEBI:18420"/>
    </ligand>
</feature>
<evidence type="ECO:0000256" key="7">
    <source>
        <dbReference type="ARBA" id="ARBA00022801"/>
    </source>
</evidence>
<dbReference type="InterPro" id="IPR023214">
    <property type="entry name" value="HAD_sf"/>
</dbReference>
<dbReference type="EC" id="3.1.3.18" evidence="5 10"/>
<evidence type="ECO:0000256" key="5">
    <source>
        <dbReference type="ARBA" id="ARBA00013078"/>
    </source>
</evidence>
<dbReference type="HAMAP" id="MF_00495">
    <property type="entry name" value="GPH_hydrolase_bact"/>
    <property type="match status" value="1"/>
</dbReference>
<dbReference type="SFLD" id="SFLDG01129">
    <property type="entry name" value="C1.5:_HAD__Beta-PGM__Phosphata"/>
    <property type="match status" value="1"/>
</dbReference>
<evidence type="ECO:0000256" key="6">
    <source>
        <dbReference type="ARBA" id="ARBA00022723"/>
    </source>
</evidence>
<dbReference type="InterPro" id="IPR006439">
    <property type="entry name" value="HAD-SF_hydro_IA"/>
</dbReference>
<dbReference type="InterPro" id="IPR050155">
    <property type="entry name" value="HAD-like_hydrolase_sf"/>
</dbReference>
<dbReference type="GO" id="GO:0005975">
    <property type="term" value="P:carbohydrate metabolic process"/>
    <property type="evidence" value="ECO:0007669"/>
    <property type="project" value="InterPro"/>
</dbReference>
<dbReference type="PANTHER" id="PTHR43434:SF1">
    <property type="entry name" value="PHOSPHOGLYCOLATE PHOSPHATASE"/>
    <property type="match status" value="1"/>
</dbReference>
<comment type="cofactor">
    <cofactor evidence="2 10">
        <name>Mg(2+)</name>
        <dbReference type="ChEBI" id="CHEBI:18420"/>
    </cofactor>
</comment>
<dbReference type="GO" id="GO:0005829">
    <property type="term" value="C:cytosol"/>
    <property type="evidence" value="ECO:0007669"/>
    <property type="project" value="TreeGrafter"/>
</dbReference>
<comment type="function">
    <text evidence="10">Specifically catalyzes the dephosphorylation of 2-phosphoglycolate. Is involved in the dissimilation of the intracellular 2-phosphoglycolate formed during the DNA repair of 3'-phosphoglycolate ends, a major class of DNA lesions induced by oxidative stress.</text>
</comment>
<dbReference type="GO" id="GO:0008967">
    <property type="term" value="F:phosphoglycolate phosphatase activity"/>
    <property type="evidence" value="ECO:0007669"/>
    <property type="project" value="UniProtKB-UniRule"/>
</dbReference>
<evidence type="ECO:0000256" key="9">
    <source>
        <dbReference type="ARBA" id="ARBA00023277"/>
    </source>
</evidence>
<dbReference type="PRINTS" id="PR00413">
    <property type="entry name" value="HADHALOGNASE"/>
</dbReference>
<dbReference type="GO" id="GO:0046295">
    <property type="term" value="P:glycolate biosynthetic process"/>
    <property type="evidence" value="ECO:0007669"/>
    <property type="project" value="UniProtKB-UniRule"/>
</dbReference>
<dbReference type="GO" id="GO:0006281">
    <property type="term" value="P:DNA repair"/>
    <property type="evidence" value="ECO:0007669"/>
    <property type="project" value="TreeGrafter"/>
</dbReference>
<keyword evidence="9 10" id="KW-0119">Carbohydrate metabolism</keyword>
<dbReference type="AlphaFoldDB" id="A0A5B0E5L3"/>
<dbReference type="InterPro" id="IPR036412">
    <property type="entry name" value="HAD-like_sf"/>
</dbReference>
<evidence type="ECO:0000256" key="4">
    <source>
        <dbReference type="ARBA" id="ARBA00006171"/>
    </source>
</evidence>
<comment type="catalytic activity">
    <reaction evidence="1 10">
        <text>2-phosphoglycolate + H2O = glycolate + phosphate</text>
        <dbReference type="Rhea" id="RHEA:14369"/>
        <dbReference type="ChEBI" id="CHEBI:15377"/>
        <dbReference type="ChEBI" id="CHEBI:29805"/>
        <dbReference type="ChEBI" id="CHEBI:43474"/>
        <dbReference type="ChEBI" id="CHEBI:58033"/>
        <dbReference type="EC" id="3.1.3.18"/>
    </reaction>
</comment>
<evidence type="ECO:0000256" key="2">
    <source>
        <dbReference type="ARBA" id="ARBA00001946"/>
    </source>
</evidence>
<feature type="binding site" evidence="10">
    <location>
        <position position="179"/>
    </location>
    <ligand>
        <name>Mg(2+)</name>
        <dbReference type="ChEBI" id="CHEBI:18420"/>
    </ligand>
</feature>
<dbReference type="SUPFAM" id="SSF56784">
    <property type="entry name" value="HAD-like"/>
    <property type="match status" value="1"/>
</dbReference>
<dbReference type="SFLD" id="SFLDS00003">
    <property type="entry name" value="Haloacid_Dehalogenase"/>
    <property type="match status" value="1"/>
</dbReference>
<gene>
    <name evidence="11" type="primary">gph</name>
    <name evidence="11" type="ORF">FPY71_05355</name>
</gene>
<organism evidence="11 12">
    <name type="scientific">Aureimonas fodinaquatilis</name>
    <dbReference type="NCBI Taxonomy" id="2565783"/>
    <lineage>
        <taxon>Bacteria</taxon>
        <taxon>Pseudomonadati</taxon>
        <taxon>Pseudomonadota</taxon>
        <taxon>Alphaproteobacteria</taxon>
        <taxon>Hyphomicrobiales</taxon>
        <taxon>Aurantimonadaceae</taxon>
        <taxon>Aureimonas</taxon>
    </lineage>
</organism>
<comment type="caution">
    <text evidence="11">The sequence shown here is derived from an EMBL/GenBank/DDBJ whole genome shotgun (WGS) entry which is preliminary data.</text>
</comment>
<evidence type="ECO:0000256" key="1">
    <source>
        <dbReference type="ARBA" id="ARBA00000830"/>
    </source>
</evidence>
<evidence type="ECO:0000256" key="3">
    <source>
        <dbReference type="ARBA" id="ARBA00004818"/>
    </source>
</evidence>
<keyword evidence="8 10" id="KW-0460">Magnesium</keyword>
<dbReference type="SFLD" id="SFLDG01135">
    <property type="entry name" value="C1.5.6:_HAD__Beta-PGM__Phospha"/>
    <property type="match status" value="1"/>
</dbReference>
<dbReference type="Gene3D" id="1.10.150.240">
    <property type="entry name" value="Putative phosphatase, domain 2"/>
    <property type="match status" value="1"/>
</dbReference>
<dbReference type="NCBIfam" id="TIGR01509">
    <property type="entry name" value="HAD-SF-IA-v3"/>
    <property type="match status" value="1"/>
</dbReference>
<accession>A0A5B0E5L3</accession>
<evidence type="ECO:0000313" key="12">
    <source>
        <dbReference type="Proteomes" id="UP000324738"/>
    </source>
</evidence>
<name>A0A5B0E5L3_9HYPH</name>
<feature type="binding site" evidence="10">
    <location>
        <position position="19"/>
    </location>
    <ligand>
        <name>Mg(2+)</name>
        <dbReference type="ChEBI" id="CHEBI:18420"/>
    </ligand>
</feature>
<dbReference type="EMBL" id="VTWH01000001">
    <property type="protein sequence ID" value="KAA0972739.1"/>
    <property type="molecule type" value="Genomic_DNA"/>
</dbReference>
<evidence type="ECO:0000256" key="8">
    <source>
        <dbReference type="ARBA" id="ARBA00022842"/>
    </source>
</evidence>
<comment type="pathway">
    <text evidence="3 10">Organic acid metabolism; glycolate biosynthesis; glycolate from 2-phosphoglycolate: step 1/1.</text>
</comment>